<organism evidence="13 14">
    <name type="scientific">Azorhizobium caulinodans (strain ATCC 43989 / DSM 5975 / JCM 20966 / LMG 6465 / NBRC 14845 / NCIMB 13405 / ORS 571)</name>
    <dbReference type="NCBI Taxonomy" id="438753"/>
    <lineage>
        <taxon>Bacteria</taxon>
        <taxon>Pseudomonadati</taxon>
        <taxon>Pseudomonadota</taxon>
        <taxon>Alphaproteobacteria</taxon>
        <taxon>Hyphomicrobiales</taxon>
        <taxon>Xanthobacteraceae</taxon>
        <taxon>Azorhizobium</taxon>
    </lineage>
</organism>
<dbReference type="NCBIfam" id="TIGR01842">
    <property type="entry name" value="type_I_sec_PrtD"/>
    <property type="match status" value="1"/>
</dbReference>
<dbReference type="InterPro" id="IPR036640">
    <property type="entry name" value="ABC1_TM_sf"/>
</dbReference>
<evidence type="ECO:0000256" key="4">
    <source>
        <dbReference type="ARBA" id="ARBA00022475"/>
    </source>
</evidence>
<reference evidence="13 14" key="4">
    <citation type="journal article" date="2009" name="Appl. Environ. Microbiol.">
        <title>Comparative genome-wide transcriptional profiling of Azorhizobium caulinodans ORS571 grown under free-living and symbiotic conditions.</title>
        <authorList>
            <person name="Tsukada S."/>
            <person name="Aono T."/>
            <person name="Akiba N."/>
            <person name="Lee KB."/>
            <person name="Liu CT."/>
            <person name="Toyazaki H."/>
            <person name="Oyaizu H."/>
        </authorList>
    </citation>
    <scope>NUCLEOTIDE SEQUENCE [LARGE SCALE GENOMIC DNA]</scope>
    <source>
        <strain evidence="14">ATCC 43989 / DSM 5975 / JCM 20966 / LMG 6465 / NBRC 14845 / NCIMB 13405 / ORS 571</strain>
    </source>
</reference>
<reference evidence="13 14" key="6">
    <citation type="journal article" date="2011" name="Appl. Environ. Microbiol.">
        <title>Involvement of the azorhizobial chromosome partition gene (parA) in the onset of bacteroid differentiation during Sesbania rostrata stem nodule development.</title>
        <authorList>
            <person name="Liu CT."/>
            <person name="Lee KB."/>
            <person name="Wang YS."/>
            <person name="Peng MH."/>
            <person name="Lee KT."/>
            <person name="Suzuki S."/>
            <person name="Suzuki T."/>
            <person name="Oyaizu H."/>
        </authorList>
    </citation>
    <scope>NUCLEOTIDE SEQUENCE [LARGE SCALE GENOMIC DNA]</scope>
    <source>
        <strain evidence="14">ATCC 43989 / DSM 5975 / JCM 20966 / LMG 6465 / NBRC 14845 / NCIMB 13405 / ORS 571</strain>
    </source>
</reference>
<dbReference type="SUPFAM" id="SSF90123">
    <property type="entry name" value="ABC transporter transmembrane region"/>
    <property type="match status" value="1"/>
</dbReference>
<keyword evidence="14" id="KW-1185">Reference proteome</keyword>
<dbReference type="InterPro" id="IPR011527">
    <property type="entry name" value="ABC1_TM_dom"/>
</dbReference>
<dbReference type="GO" id="GO:0140359">
    <property type="term" value="F:ABC-type transporter activity"/>
    <property type="evidence" value="ECO:0007669"/>
    <property type="project" value="InterPro"/>
</dbReference>
<evidence type="ECO:0000313" key="14">
    <source>
        <dbReference type="Proteomes" id="UP000000270"/>
    </source>
</evidence>
<dbReference type="FunFam" id="3.40.50.300:FF:001444">
    <property type="entry name" value="ABC transporter ATP-binding protein"/>
    <property type="match status" value="1"/>
</dbReference>
<dbReference type="HOGENOM" id="CLU_000604_95_6_5"/>
<evidence type="ECO:0000256" key="6">
    <source>
        <dbReference type="ARBA" id="ARBA00022741"/>
    </source>
</evidence>
<dbReference type="Pfam" id="PF00005">
    <property type="entry name" value="ABC_tran"/>
    <property type="match status" value="1"/>
</dbReference>
<keyword evidence="7" id="KW-0067">ATP-binding</keyword>
<dbReference type="STRING" id="438753.AZC_4668"/>
<feature type="transmembrane region" description="Helical" evidence="10">
    <location>
        <begin position="184"/>
        <end position="203"/>
    </location>
</feature>
<protein>
    <submittedName>
        <fullName evidence="13">Type I secretion system ATPase</fullName>
    </submittedName>
</protein>
<dbReference type="Gene3D" id="3.40.50.300">
    <property type="entry name" value="P-loop containing nucleotide triphosphate hydrolases"/>
    <property type="match status" value="1"/>
</dbReference>
<feature type="transmembrane region" description="Helical" evidence="10">
    <location>
        <begin position="157"/>
        <end position="178"/>
    </location>
</feature>
<sequence length="608" mass="64477">MRRASAGVRHWRAVGSCVGEVMSLAQMRQRLLAPKADTALNAALRAARPGLVGAAVFSLFINVLGLTGPLYMMQVYDRVLSSRNLATLGVLTVLVAVLYAVASALESLRTGILVRAGLRFDEEVNAHVFNAVQRASLRRPSSGHTQALRDTDTVREFFTGAGLVSLCDLPWVPIYIAFALALSPWYGLIALLSCVISGLLAFANDRATRPLLDQATKANIAAANQATTTFRNAEVLHAMGMVESLRARWARNHAGALGWHAVASDRAGLLMAATRFNRMFMQSLILGLGAYLAINREISPGMMIAGSIIVGRCIQPIEVAIGNWKTLVNMRSAFDRVQDMLRTLPAPPPRLRLPDPRGDLQVENLIAHAPGTEFPVLRGVSFAVPAGKVLGVIGPSAAGKSSLARLLVGVWQPSAGSVRLDGSDLRHWDPEQLGSHLGYLPQDVELFAGSIADNIARFGARDDAKVVQAAQMAGTHEMIQRLPNGYNTEIGEAGAALSGGQRQRIALARALYGLPALIVLDEPNASLDAAGEQALIQAVQALKAAGRTVVLITHKTNTLSLCDVVLLLNEGAAHGFGPRDEVIAKLLGPRLVQPGATPAQGAATAAGA</sequence>
<evidence type="ECO:0000256" key="2">
    <source>
        <dbReference type="ARBA" id="ARBA00005417"/>
    </source>
</evidence>
<dbReference type="GO" id="GO:0005886">
    <property type="term" value="C:plasma membrane"/>
    <property type="evidence" value="ECO:0007669"/>
    <property type="project" value="UniProtKB-SubCell"/>
</dbReference>
<dbReference type="Pfam" id="PF00664">
    <property type="entry name" value="ABC_membrane"/>
    <property type="match status" value="1"/>
</dbReference>
<evidence type="ECO:0000256" key="9">
    <source>
        <dbReference type="ARBA" id="ARBA00023136"/>
    </source>
</evidence>
<evidence type="ECO:0000313" key="13">
    <source>
        <dbReference type="EMBL" id="BAF90666.1"/>
    </source>
</evidence>
<gene>
    <name evidence="13" type="primary">prtD</name>
    <name evidence="13" type="ordered locus">AZC_4668</name>
</gene>
<dbReference type="GO" id="GO:0034040">
    <property type="term" value="F:ATPase-coupled lipid transmembrane transporter activity"/>
    <property type="evidence" value="ECO:0007669"/>
    <property type="project" value="TreeGrafter"/>
</dbReference>
<evidence type="ECO:0000256" key="7">
    <source>
        <dbReference type="ARBA" id="ARBA00022840"/>
    </source>
</evidence>
<dbReference type="eggNOG" id="COG4618">
    <property type="taxonomic scope" value="Bacteria"/>
</dbReference>
<dbReference type="InterPro" id="IPR010128">
    <property type="entry name" value="ATPase_T1SS_PrtD-like"/>
</dbReference>
<keyword evidence="9 10" id="KW-0472">Membrane</keyword>
<evidence type="ECO:0000256" key="10">
    <source>
        <dbReference type="SAM" id="Phobius"/>
    </source>
</evidence>
<keyword evidence="5 10" id="KW-0812">Transmembrane</keyword>
<evidence type="ECO:0000256" key="8">
    <source>
        <dbReference type="ARBA" id="ARBA00022989"/>
    </source>
</evidence>
<dbReference type="CDD" id="cd03246">
    <property type="entry name" value="ABCC_Protease_Secretion"/>
    <property type="match status" value="1"/>
</dbReference>
<evidence type="ECO:0000259" key="12">
    <source>
        <dbReference type="PROSITE" id="PS50929"/>
    </source>
</evidence>
<dbReference type="SUPFAM" id="SSF52540">
    <property type="entry name" value="P-loop containing nucleoside triphosphate hydrolases"/>
    <property type="match status" value="1"/>
</dbReference>
<reference evidence="13 14" key="1">
    <citation type="journal article" date="2007" name="Appl. Environ. Microbiol.">
        <title>Rhizobial factors required for stem nodule maturation and maintenance in Sesbania rostrata-Azorhizobium caulinodans ORS571 symbiosis.</title>
        <authorList>
            <person name="Suzuki S."/>
            <person name="Aono T."/>
            <person name="Lee KB."/>
            <person name="Suzuki T."/>
            <person name="Liu CT."/>
            <person name="Miwa H."/>
            <person name="Wakao S."/>
            <person name="Iki T."/>
            <person name="Oyaizu H."/>
        </authorList>
    </citation>
    <scope>NUCLEOTIDE SEQUENCE [LARGE SCALE GENOMIC DNA]</scope>
    <source>
        <strain evidence="14">ATCC 43989 / DSM 5975 / JCM 20966 / LMG 6465 / NBRC 14845 / NCIMB 13405 / ORS 571</strain>
    </source>
</reference>
<dbReference type="Gene3D" id="1.20.1560.10">
    <property type="entry name" value="ABC transporter type 1, transmembrane domain"/>
    <property type="match status" value="1"/>
</dbReference>
<evidence type="ECO:0000256" key="1">
    <source>
        <dbReference type="ARBA" id="ARBA00004651"/>
    </source>
</evidence>
<keyword evidence="3" id="KW-0813">Transport</keyword>
<feature type="transmembrane region" description="Helical" evidence="10">
    <location>
        <begin position="276"/>
        <end position="294"/>
    </location>
</feature>
<dbReference type="InterPro" id="IPR003593">
    <property type="entry name" value="AAA+_ATPase"/>
</dbReference>
<dbReference type="GO" id="GO:0005524">
    <property type="term" value="F:ATP binding"/>
    <property type="evidence" value="ECO:0007669"/>
    <property type="project" value="UniProtKB-KW"/>
</dbReference>
<keyword evidence="4" id="KW-1003">Cell membrane</keyword>
<dbReference type="GO" id="GO:0030253">
    <property type="term" value="P:protein secretion by the type I secretion system"/>
    <property type="evidence" value="ECO:0007669"/>
    <property type="project" value="InterPro"/>
</dbReference>
<dbReference type="InterPro" id="IPR039421">
    <property type="entry name" value="Type_1_exporter"/>
</dbReference>
<dbReference type="PANTHER" id="PTHR24221">
    <property type="entry name" value="ATP-BINDING CASSETTE SUB-FAMILY B"/>
    <property type="match status" value="1"/>
</dbReference>
<dbReference type="InterPro" id="IPR027417">
    <property type="entry name" value="P-loop_NTPase"/>
</dbReference>
<keyword evidence="6" id="KW-0547">Nucleotide-binding</keyword>
<feature type="transmembrane region" description="Helical" evidence="10">
    <location>
        <begin position="85"/>
        <end position="105"/>
    </location>
</feature>
<evidence type="ECO:0000256" key="5">
    <source>
        <dbReference type="ARBA" id="ARBA00022692"/>
    </source>
</evidence>
<feature type="transmembrane region" description="Helical" evidence="10">
    <location>
        <begin position="51"/>
        <end position="73"/>
    </location>
</feature>
<dbReference type="PROSITE" id="PS00211">
    <property type="entry name" value="ABC_TRANSPORTER_1"/>
    <property type="match status" value="1"/>
</dbReference>
<dbReference type="CDD" id="cd18586">
    <property type="entry name" value="ABC_6TM_PrtD_like"/>
    <property type="match status" value="1"/>
</dbReference>
<keyword evidence="8 10" id="KW-1133">Transmembrane helix</keyword>
<dbReference type="PROSITE" id="PS50893">
    <property type="entry name" value="ABC_TRANSPORTER_2"/>
    <property type="match status" value="1"/>
</dbReference>
<evidence type="ECO:0000256" key="3">
    <source>
        <dbReference type="ARBA" id="ARBA00022448"/>
    </source>
</evidence>
<feature type="domain" description="ABC transmembrane type-1" evidence="12">
    <location>
        <begin position="52"/>
        <end position="329"/>
    </location>
</feature>
<dbReference type="KEGG" id="azc:AZC_4668"/>
<proteinExistence type="inferred from homology"/>
<evidence type="ECO:0000259" key="11">
    <source>
        <dbReference type="PROSITE" id="PS50893"/>
    </source>
</evidence>
<reference evidence="13 14" key="5">
    <citation type="journal article" date="2010" name="Appl. Environ. Microbiol.">
        <title>phrR-like gene praR of Azorhizobium caulinodans ORS571 is essential for symbiosis with Sesbania rostrata and is involved in expression of reb genes.</title>
        <authorList>
            <person name="Akiba N."/>
            <person name="Aono T."/>
            <person name="Toyazaki H."/>
            <person name="Sato S."/>
            <person name="Oyaizu H."/>
        </authorList>
    </citation>
    <scope>NUCLEOTIDE SEQUENCE [LARGE SCALE GENOMIC DNA]</scope>
    <source>
        <strain evidence="14">ATCC 43989 / DSM 5975 / JCM 20966 / LMG 6465 / NBRC 14845 / NCIMB 13405 / ORS 571</strain>
    </source>
</reference>
<dbReference type="AlphaFoldDB" id="A8I057"/>
<dbReference type="EMBL" id="AP009384">
    <property type="protein sequence ID" value="BAF90666.1"/>
    <property type="molecule type" value="Genomic_DNA"/>
</dbReference>
<reference evidence="14" key="2">
    <citation type="submission" date="2007-04" db="EMBL/GenBank/DDBJ databases">
        <title>Complete genome sequence of the nitrogen-fixing bacterium Azorhizobium caulinodans ORS571.</title>
        <authorList>
            <person name="Lee K.B."/>
            <person name="Backer P.D."/>
            <person name="Aono T."/>
            <person name="Liu C.T."/>
            <person name="Suzuki S."/>
            <person name="Suzuki T."/>
            <person name="Kaneko T."/>
            <person name="Yamada M."/>
            <person name="Tabata S."/>
            <person name="Kupfer D.M."/>
            <person name="Najar F.Z."/>
            <person name="Wiley G.B."/>
            <person name="Roe B."/>
            <person name="Binnewies T."/>
            <person name="Ussery D."/>
            <person name="Vereecke D."/>
            <person name="Gevers D."/>
            <person name="Holsters M."/>
            <person name="Oyaizu H."/>
        </authorList>
    </citation>
    <scope>NUCLEOTIDE SEQUENCE [LARGE SCALE GENOMIC DNA]</scope>
    <source>
        <strain evidence="14">ATCC 43989 / DSM 5975 / JCM 20966 / LMG 6465 / NBRC 14845 / NCIMB 13405 / ORS 571</strain>
    </source>
</reference>
<feature type="domain" description="ABC transporter" evidence="11">
    <location>
        <begin position="360"/>
        <end position="595"/>
    </location>
</feature>
<comment type="subcellular location">
    <subcellularLocation>
        <location evidence="1">Cell membrane</location>
        <topology evidence="1">Multi-pass membrane protein</topology>
    </subcellularLocation>
</comment>
<name>A8I057_AZOC5</name>
<dbReference type="PROSITE" id="PS50929">
    <property type="entry name" value="ABC_TM1F"/>
    <property type="match status" value="1"/>
</dbReference>
<dbReference type="GO" id="GO:0030256">
    <property type="term" value="C:type I protein secretion system complex"/>
    <property type="evidence" value="ECO:0007669"/>
    <property type="project" value="InterPro"/>
</dbReference>
<dbReference type="SMART" id="SM00382">
    <property type="entry name" value="AAA"/>
    <property type="match status" value="1"/>
</dbReference>
<dbReference type="GO" id="GO:0016887">
    <property type="term" value="F:ATP hydrolysis activity"/>
    <property type="evidence" value="ECO:0007669"/>
    <property type="project" value="InterPro"/>
</dbReference>
<accession>A8I057</accession>
<dbReference type="InterPro" id="IPR047957">
    <property type="entry name" value="ABC_AprD-like_6TM"/>
</dbReference>
<dbReference type="PANTHER" id="PTHR24221:SF248">
    <property type="entry name" value="ABC TRANSPORTER TRANSMEMBRANE REGION"/>
    <property type="match status" value="1"/>
</dbReference>
<comment type="similarity">
    <text evidence="2">Belongs to the ABC transporter superfamily.</text>
</comment>
<dbReference type="Proteomes" id="UP000000270">
    <property type="component" value="Chromosome"/>
</dbReference>
<reference evidence="13 14" key="3">
    <citation type="journal article" date="2008" name="BMC Genomics">
        <title>The genome of the versatile nitrogen fixer Azorhizobium caulinodans ORS571.</title>
        <authorList>
            <person name="Lee KB."/>
            <person name="Backer P.D."/>
            <person name="Aono T."/>
            <person name="Liu CT."/>
            <person name="Suzuki S."/>
            <person name="Suzuki T."/>
            <person name="Kaneko T."/>
            <person name="Yamada M."/>
            <person name="Tabata S."/>
            <person name="Kupfer D.M."/>
            <person name="Najar F.Z."/>
            <person name="Wiley G.B."/>
            <person name="Roe B."/>
            <person name="Binnewies T.T."/>
            <person name="Ussery D.W."/>
            <person name="D'Haeze W."/>
            <person name="Herder J.D."/>
            <person name="Gevers D."/>
            <person name="Vereecke D."/>
            <person name="Holsters M."/>
            <person name="Oyaizu H."/>
        </authorList>
    </citation>
    <scope>NUCLEOTIDE SEQUENCE [LARGE SCALE GENOMIC DNA]</scope>
    <source>
        <strain evidence="14">ATCC 43989 / DSM 5975 / JCM 20966 / LMG 6465 / NBRC 14845 / NCIMB 13405 / ORS 571</strain>
    </source>
</reference>
<dbReference type="InterPro" id="IPR003439">
    <property type="entry name" value="ABC_transporter-like_ATP-bd"/>
</dbReference>
<dbReference type="InterPro" id="IPR017871">
    <property type="entry name" value="ABC_transporter-like_CS"/>
</dbReference>